<proteinExistence type="predicted"/>
<feature type="signal peptide" evidence="1">
    <location>
        <begin position="1"/>
        <end position="22"/>
    </location>
</feature>
<reference evidence="2" key="1">
    <citation type="submission" date="2019-07" db="EMBL/GenBank/DDBJ databases">
        <authorList>
            <person name="Weber M."/>
            <person name="Kostadinov I."/>
            <person name="Kostadinov D I."/>
        </authorList>
    </citation>
    <scope>NUCLEOTIDE SEQUENCE</scope>
    <source>
        <strain evidence="2">Gfbio:sag-sample-m06:053724c1-46a9-4a36-b237-ea2bf867836b</strain>
    </source>
</reference>
<protein>
    <recommendedName>
        <fullName evidence="3">Lipoprotein</fullName>
    </recommendedName>
</protein>
<name>A0A7D9D238_9GAMM</name>
<keyword evidence="1" id="KW-0732">Signal</keyword>
<organism evidence="2">
    <name type="scientific">uncultured Woeseiaceae bacterium</name>
    <dbReference type="NCBI Taxonomy" id="1983305"/>
    <lineage>
        <taxon>Bacteria</taxon>
        <taxon>Pseudomonadati</taxon>
        <taxon>Pseudomonadota</taxon>
        <taxon>Gammaproteobacteria</taxon>
        <taxon>Woeseiales</taxon>
        <taxon>Woeseiaceae</taxon>
        <taxon>environmental samples</taxon>
    </lineage>
</organism>
<evidence type="ECO:0000256" key="1">
    <source>
        <dbReference type="SAM" id="SignalP"/>
    </source>
</evidence>
<gene>
    <name evidence="2" type="ORF">JTBM06_V1_180015</name>
</gene>
<accession>A0A7D9D238</accession>
<dbReference type="AlphaFoldDB" id="A0A7D9D238"/>
<sequence length="259" mass="29795">MNMINYLFIALLFLFLSGCTNTDDDKESNEPSIMFPNYLIINAPSKDPNMPWYVSEFAKKVGQWELETTDLGDRELGMYELTQYPNQEATQVHKDAANKLVKDSIDSVVRHGWLSKEKGLSDGYEQMHRDPVYFVNKEYVFDGETLNPDKPEVLMYYKTEEGDFLMGVMFIAVGQRGPQVAGPLSKWHHHIDRGMCYERGVLPIGRYEEGRSCEVGFPNTRSPEMLHVWLFDHPDGRFATKMGLSEEHLEIGIKQVLDL</sequence>
<dbReference type="EMBL" id="LR633967">
    <property type="protein sequence ID" value="VUX55952.1"/>
    <property type="molecule type" value="Genomic_DNA"/>
</dbReference>
<feature type="chain" id="PRO_5027684553" description="Lipoprotein" evidence="1">
    <location>
        <begin position="23"/>
        <end position="259"/>
    </location>
</feature>
<evidence type="ECO:0008006" key="3">
    <source>
        <dbReference type="Google" id="ProtNLM"/>
    </source>
</evidence>
<evidence type="ECO:0000313" key="2">
    <source>
        <dbReference type="EMBL" id="VUX55952.1"/>
    </source>
</evidence>